<dbReference type="Proteomes" id="UP001204562">
    <property type="component" value="Unassembled WGS sequence"/>
</dbReference>
<evidence type="ECO:0000256" key="1">
    <source>
        <dbReference type="SAM" id="SignalP"/>
    </source>
</evidence>
<feature type="chain" id="PRO_5043498799" evidence="1">
    <location>
        <begin position="23"/>
        <end position="170"/>
    </location>
</feature>
<dbReference type="Pfam" id="PF14270">
    <property type="entry name" value="DUF4358"/>
    <property type="match status" value="1"/>
</dbReference>
<gene>
    <name evidence="2" type="ORF">L0P79_05625</name>
    <name evidence="3" type="ORF">NE579_05635</name>
</gene>
<comment type="caution">
    <text evidence="3">The sequence shown here is derived from an EMBL/GenBank/DDBJ whole genome shotgun (WGS) entry which is preliminary data.</text>
</comment>
<keyword evidence="4" id="KW-1185">Reference proteome</keyword>
<proteinExistence type="predicted"/>
<dbReference type="EMBL" id="JANFYS010000008">
    <property type="protein sequence ID" value="MCQ4769945.1"/>
    <property type="molecule type" value="Genomic_DNA"/>
</dbReference>
<dbReference type="AlphaFoldDB" id="A0AAW5JNI6"/>
<evidence type="ECO:0000313" key="4">
    <source>
        <dbReference type="Proteomes" id="UP001200313"/>
    </source>
</evidence>
<dbReference type="EMBL" id="JAKNJB010000007">
    <property type="protein sequence ID" value="MCG4526557.1"/>
    <property type="molecule type" value="Genomic_DNA"/>
</dbReference>
<dbReference type="Proteomes" id="UP001200313">
    <property type="component" value="Unassembled WGS sequence"/>
</dbReference>
<name>A0AAW5JNI6_9FIRM</name>
<protein>
    <submittedName>
        <fullName evidence="3">DUF4358 domain-containing protein</fullName>
    </submittedName>
</protein>
<evidence type="ECO:0000313" key="5">
    <source>
        <dbReference type="Proteomes" id="UP001204562"/>
    </source>
</evidence>
<sequence length="170" mass="18299">MRRTLSLTLSALLLALALAGCADGKPAESPKTPEEMTAAYKAAIEGARSEEDNEYNTILTSSDDDMAELIFGLLNVSEEDMTAYAISVSAMNVRAYGVAAILPAAGKEDLVLEGLNSFVENQKRSFEQYLADQYEIAKEAKVGTLEDGTVLLVMCENQDAVYDSIKDALS</sequence>
<organism evidence="3 5">
    <name type="scientific">Intestinimonas massiliensis</name>
    <name type="common">ex Afouda et al. 2020</name>
    <dbReference type="NCBI Taxonomy" id="1673721"/>
    <lineage>
        <taxon>Bacteria</taxon>
        <taxon>Bacillati</taxon>
        <taxon>Bacillota</taxon>
        <taxon>Clostridia</taxon>
        <taxon>Eubacteriales</taxon>
        <taxon>Intestinimonas</taxon>
    </lineage>
</organism>
<evidence type="ECO:0000313" key="3">
    <source>
        <dbReference type="EMBL" id="MCQ4769945.1"/>
    </source>
</evidence>
<dbReference type="RefSeq" id="WP_050617824.1">
    <property type="nucleotide sequence ID" value="NZ_JAKNJB010000007.1"/>
</dbReference>
<dbReference type="PROSITE" id="PS51257">
    <property type="entry name" value="PROKAR_LIPOPROTEIN"/>
    <property type="match status" value="1"/>
</dbReference>
<dbReference type="InterPro" id="IPR025648">
    <property type="entry name" value="DUF4358"/>
</dbReference>
<feature type="signal peptide" evidence="1">
    <location>
        <begin position="1"/>
        <end position="22"/>
    </location>
</feature>
<evidence type="ECO:0000313" key="2">
    <source>
        <dbReference type="EMBL" id="MCG4526557.1"/>
    </source>
</evidence>
<reference evidence="3" key="2">
    <citation type="submission" date="2022-06" db="EMBL/GenBank/DDBJ databases">
        <title>Isolation of gut microbiota from human fecal samples.</title>
        <authorList>
            <person name="Pamer E.G."/>
            <person name="Barat B."/>
            <person name="Waligurski E."/>
            <person name="Medina S."/>
            <person name="Paddock L."/>
            <person name="Mostad J."/>
        </authorList>
    </citation>
    <scope>NUCLEOTIDE SEQUENCE</scope>
    <source>
        <strain evidence="3">DFI.9.91</strain>
    </source>
</reference>
<keyword evidence="1" id="KW-0732">Signal</keyword>
<reference evidence="2 4" key="1">
    <citation type="submission" date="2022-01" db="EMBL/GenBank/DDBJ databases">
        <title>Collection of gut derived symbiotic bacterial strains cultured from healthy donors.</title>
        <authorList>
            <person name="Lin H."/>
            <person name="Kohout C."/>
            <person name="Waligurski E."/>
            <person name="Pamer E.G."/>
        </authorList>
    </citation>
    <scope>NUCLEOTIDE SEQUENCE [LARGE SCALE GENOMIC DNA]</scope>
    <source>
        <strain evidence="2 4">DFI.3.7</strain>
    </source>
</reference>
<accession>A0AAW5JNI6</accession>